<name>A0A316FDU4_9ACTN</name>
<gene>
    <name evidence="1" type="ORF">BC793_108162</name>
</gene>
<sequence>MIGWPPYILGLGGSPGDKLRPMSSIASLHVIKVSDLPAIVGAAGSARTGEAVRQFGAEQDQEYHWSGNVMLEVLNSLDALGIRLEAAGLRDESEAINADFDYTVLITSDAKAFLDRLDPAAHDPGESFVGLAGLRLDEEEAGYALEDTLLLLRDTIARLSDDEVLLLNIG</sequence>
<dbReference type="RefSeq" id="WP_109594309.1">
    <property type="nucleotide sequence ID" value="NZ_BONA01000049.1"/>
</dbReference>
<dbReference type="OrthoDB" id="3296391at2"/>
<evidence type="ECO:0000313" key="2">
    <source>
        <dbReference type="Proteomes" id="UP000245697"/>
    </source>
</evidence>
<proteinExistence type="predicted"/>
<comment type="caution">
    <text evidence="1">The sequence shown here is derived from an EMBL/GenBank/DDBJ whole genome shotgun (WGS) entry which is preliminary data.</text>
</comment>
<dbReference type="Proteomes" id="UP000245697">
    <property type="component" value="Unassembled WGS sequence"/>
</dbReference>
<protein>
    <submittedName>
        <fullName evidence="1">Uncharacterized protein</fullName>
    </submittedName>
</protein>
<dbReference type="EMBL" id="QGGR01000008">
    <property type="protein sequence ID" value="PWK47048.1"/>
    <property type="molecule type" value="Genomic_DNA"/>
</dbReference>
<reference evidence="1 2" key="1">
    <citation type="submission" date="2018-05" db="EMBL/GenBank/DDBJ databases">
        <title>Genomic Encyclopedia of Archaeal and Bacterial Type Strains, Phase II (KMG-II): from individual species to whole genera.</title>
        <authorList>
            <person name="Goeker M."/>
        </authorList>
    </citation>
    <scope>NUCLEOTIDE SEQUENCE [LARGE SCALE GENOMIC DNA]</scope>
    <source>
        <strain evidence="1 2">DSM 45184</strain>
    </source>
</reference>
<keyword evidence="2" id="KW-1185">Reference proteome</keyword>
<organism evidence="1 2">
    <name type="scientific">Actinoplanes xinjiangensis</name>
    <dbReference type="NCBI Taxonomy" id="512350"/>
    <lineage>
        <taxon>Bacteria</taxon>
        <taxon>Bacillati</taxon>
        <taxon>Actinomycetota</taxon>
        <taxon>Actinomycetes</taxon>
        <taxon>Micromonosporales</taxon>
        <taxon>Micromonosporaceae</taxon>
        <taxon>Actinoplanes</taxon>
    </lineage>
</organism>
<evidence type="ECO:0000313" key="1">
    <source>
        <dbReference type="EMBL" id="PWK47048.1"/>
    </source>
</evidence>
<dbReference type="AlphaFoldDB" id="A0A316FDU4"/>
<accession>A0A316FDU4</accession>